<dbReference type="GO" id="GO:0030991">
    <property type="term" value="C:intraciliary transport particle A"/>
    <property type="evidence" value="ECO:0007669"/>
    <property type="project" value="TreeGrafter"/>
</dbReference>
<evidence type="ECO:0000256" key="2">
    <source>
        <dbReference type="ARBA" id="ARBA00022737"/>
    </source>
</evidence>
<dbReference type="PANTHER" id="PTHR14920:SF0">
    <property type="entry name" value="WD REPEAT DOMAIN 19"/>
    <property type="match status" value="1"/>
</dbReference>
<dbReference type="SMART" id="SM00320">
    <property type="entry name" value="WD40"/>
    <property type="match status" value="3"/>
</dbReference>
<evidence type="ECO:0000259" key="3">
    <source>
        <dbReference type="Pfam" id="PF23389"/>
    </source>
</evidence>
<feature type="domain" description="WDR19 first beta-propeller" evidence="3">
    <location>
        <begin position="89"/>
        <end position="279"/>
    </location>
</feature>
<dbReference type="Pfam" id="PF23389">
    <property type="entry name" value="Beta-prop_WDR19_1st"/>
    <property type="match status" value="1"/>
</dbReference>
<reference evidence="4 5" key="1">
    <citation type="submission" date="2013-11" db="EMBL/GenBank/DDBJ databases">
        <title>Draft genome of the bovine lungworm Dictyocaulus viviparus.</title>
        <authorList>
            <person name="Mitreva M."/>
        </authorList>
    </citation>
    <scope>NUCLEOTIDE SEQUENCE [LARGE SCALE GENOMIC DNA]</scope>
    <source>
        <strain evidence="4 5">HannoverDv2000</strain>
    </source>
</reference>
<keyword evidence="2" id="KW-0677">Repeat</keyword>
<evidence type="ECO:0000313" key="5">
    <source>
        <dbReference type="Proteomes" id="UP000053766"/>
    </source>
</evidence>
<dbReference type="Proteomes" id="UP000053766">
    <property type="component" value="Unassembled WGS sequence"/>
</dbReference>
<dbReference type="STRING" id="29172.A0A0D8XBI4"/>
<sequence>MIFWGLGFVQNVYKNIMIQDKICFLSSTKLFSSGSTMEVDDSVEFLYCIPAARWIHIADEEAVLEKFHLPYTLLFRITEEVVGSGKTCIAWRPNGNLLAMASASKKVILYDRKALQSMSWMSPGEYPEVYLYSIWYVLNSYLIRNIIGMAWDKEGDVLGILTDASSLAILWNINAHNTEQLETAMGSREHALCLAWSSVSSLLAVGNSNGNLFIYNRKLSRKIPVLGKHQQKITDVAITKHDDILCCSDDNTISNGVTLRSLTVSAEPSSLKIGEVKRPGGNVDTIVCAYCDIMFNISFIDEKYVEQLPHIASSFDI</sequence>
<dbReference type="EMBL" id="KN716734">
    <property type="protein sequence ID" value="KJH41943.1"/>
    <property type="molecule type" value="Genomic_DNA"/>
</dbReference>
<dbReference type="OrthoDB" id="10250638at2759"/>
<evidence type="ECO:0000256" key="1">
    <source>
        <dbReference type="ARBA" id="ARBA00022574"/>
    </source>
</evidence>
<dbReference type="PANTHER" id="PTHR14920">
    <property type="entry name" value="OSMOTIC AVOIDANCE ABNORMAL PROTEIN 1/WD REPEAT MEMBRANE PROTEIN"/>
    <property type="match status" value="1"/>
</dbReference>
<protein>
    <submittedName>
        <fullName evidence="4">WD domain, G-beta repeat protein</fullName>
    </submittedName>
</protein>
<name>A0A0D8XBI4_DICVI</name>
<dbReference type="InterPro" id="IPR057855">
    <property type="entry name" value="Beta-prop_WDR19_1st"/>
</dbReference>
<dbReference type="SUPFAM" id="SSF50978">
    <property type="entry name" value="WD40 repeat-like"/>
    <property type="match status" value="1"/>
</dbReference>
<dbReference type="Gene3D" id="2.130.10.10">
    <property type="entry name" value="YVTN repeat-like/Quinoprotein amine dehydrogenase"/>
    <property type="match status" value="1"/>
</dbReference>
<gene>
    <name evidence="4" type="ORF">DICVIV_12073</name>
</gene>
<keyword evidence="5" id="KW-1185">Reference proteome</keyword>
<keyword evidence="1" id="KW-0853">WD repeat</keyword>
<dbReference type="GO" id="GO:0005929">
    <property type="term" value="C:cilium"/>
    <property type="evidence" value="ECO:0007669"/>
    <property type="project" value="TreeGrafter"/>
</dbReference>
<organism evidence="4 5">
    <name type="scientific">Dictyocaulus viviparus</name>
    <name type="common">Bovine lungworm</name>
    <dbReference type="NCBI Taxonomy" id="29172"/>
    <lineage>
        <taxon>Eukaryota</taxon>
        <taxon>Metazoa</taxon>
        <taxon>Ecdysozoa</taxon>
        <taxon>Nematoda</taxon>
        <taxon>Chromadorea</taxon>
        <taxon>Rhabditida</taxon>
        <taxon>Rhabditina</taxon>
        <taxon>Rhabditomorpha</taxon>
        <taxon>Strongyloidea</taxon>
        <taxon>Metastrongylidae</taxon>
        <taxon>Dictyocaulus</taxon>
    </lineage>
</organism>
<dbReference type="GO" id="GO:0060271">
    <property type="term" value="P:cilium assembly"/>
    <property type="evidence" value="ECO:0007669"/>
    <property type="project" value="TreeGrafter"/>
</dbReference>
<reference evidence="5" key="2">
    <citation type="journal article" date="2016" name="Sci. Rep.">
        <title>Dictyocaulus viviparus genome, variome and transcriptome elucidate lungworm biology and support future intervention.</title>
        <authorList>
            <person name="McNulty S.N."/>
            <person name="Strube C."/>
            <person name="Rosa B.A."/>
            <person name="Martin J.C."/>
            <person name="Tyagi R."/>
            <person name="Choi Y.J."/>
            <person name="Wang Q."/>
            <person name="Hallsworth Pepin K."/>
            <person name="Zhang X."/>
            <person name="Ozersky P."/>
            <person name="Wilson R.K."/>
            <person name="Sternberg P.W."/>
            <person name="Gasser R.B."/>
            <person name="Mitreva M."/>
        </authorList>
    </citation>
    <scope>NUCLEOTIDE SEQUENCE [LARGE SCALE GENOMIC DNA]</scope>
    <source>
        <strain evidence="5">HannoverDv2000</strain>
    </source>
</reference>
<dbReference type="InterPro" id="IPR001680">
    <property type="entry name" value="WD40_rpt"/>
</dbReference>
<proteinExistence type="predicted"/>
<evidence type="ECO:0000313" key="4">
    <source>
        <dbReference type="EMBL" id="KJH41943.1"/>
    </source>
</evidence>
<accession>A0A0D8XBI4</accession>
<dbReference type="GO" id="GO:0035721">
    <property type="term" value="P:intraciliary retrograde transport"/>
    <property type="evidence" value="ECO:0007669"/>
    <property type="project" value="InterPro"/>
</dbReference>
<dbReference type="AlphaFoldDB" id="A0A0D8XBI4"/>
<dbReference type="InterPro" id="IPR036322">
    <property type="entry name" value="WD40_repeat_dom_sf"/>
</dbReference>
<dbReference type="InterPro" id="IPR015943">
    <property type="entry name" value="WD40/YVTN_repeat-like_dom_sf"/>
</dbReference>
<dbReference type="InterPro" id="IPR040379">
    <property type="entry name" value="WDR19/dyf-2"/>
</dbReference>